<dbReference type="CDD" id="cd05233">
    <property type="entry name" value="SDR_c"/>
    <property type="match status" value="1"/>
</dbReference>
<organism evidence="5 6">
    <name type="scientific">Deinococcus arcticus</name>
    <dbReference type="NCBI Taxonomy" id="2136176"/>
    <lineage>
        <taxon>Bacteria</taxon>
        <taxon>Thermotogati</taxon>
        <taxon>Deinococcota</taxon>
        <taxon>Deinococci</taxon>
        <taxon>Deinococcales</taxon>
        <taxon>Deinococcaceae</taxon>
        <taxon>Deinococcus</taxon>
    </lineage>
</organism>
<dbReference type="InterPro" id="IPR002347">
    <property type="entry name" value="SDR_fam"/>
</dbReference>
<dbReference type="RefSeq" id="WP_107137008.1">
    <property type="nucleotide sequence ID" value="NZ_PYSV01000003.1"/>
</dbReference>
<dbReference type="PRINTS" id="PR00080">
    <property type="entry name" value="SDRFAMILY"/>
</dbReference>
<evidence type="ECO:0000256" key="3">
    <source>
        <dbReference type="RuleBase" id="RU000363"/>
    </source>
</evidence>
<dbReference type="InterPro" id="IPR057326">
    <property type="entry name" value="KR_dom"/>
</dbReference>
<feature type="domain" description="Ketoreductase" evidence="4">
    <location>
        <begin position="6"/>
        <end position="207"/>
    </location>
</feature>
<proteinExistence type="inferred from homology"/>
<evidence type="ECO:0000259" key="4">
    <source>
        <dbReference type="SMART" id="SM00822"/>
    </source>
</evidence>
<reference evidence="5 6" key="1">
    <citation type="submission" date="2018-03" db="EMBL/GenBank/DDBJ databases">
        <title>Draft genome of Deinococcus sp. OD32.</title>
        <authorList>
            <person name="Wang X.-P."/>
            <person name="Du Z.-J."/>
        </authorList>
    </citation>
    <scope>NUCLEOTIDE SEQUENCE [LARGE SCALE GENOMIC DNA]</scope>
    <source>
        <strain evidence="5 6">OD32</strain>
    </source>
</reference>
<evidence type="ECO:0000256" key="2">
    <source>
        <dbReference type="ARBA" id="ARBA00023002"/>
    </source>
</evidence>
<dbReference type="AlphaFoldDB" id="A0A2T3WB67"/>
<dbReference type="Gene3D" id="3.40.50.720">
    <property type="entry name" value="NAD(P)-binding Rossmann-like Domain"/>
    <property type="match status" value="1"/>
</dbReference>
<comment type="similarity">
    <text evidence="1 3">Belongs to the short-chain dehydrogenases/reductases (SDR) family.</text>
</comment>
<dbReference type="PRINTS" id="PR00081">
    <property type="entry name" value="GDHRDH"/>
</dbReference>
<dbReference type="PANTHER" id="PTHR44196">
    <property type="entry name" value="DEHYDROGENASE/REDUCTASE SDR FAMILY MEMBER 7B"/>
    <property type="match status" value="1"/>
</dbReference>
<dbReference type="PANTHER" id="PTHR44196:SF2">
    <property type="entry name" value="SHORT-CHAIN DEHYDROGENASE-RELATED"/>
    <property type="match status" value="1"/>
</dbReference>
<evidence type="ECO:0000313" key="6">
    <source>
        <dbReference type="Proteomes" id="UP000240317"/>
    </source>
</evidence>
<keyword evidence="6" id="KW-1185">Reference proteome</keyword>
<dbReference type="Pfam" id="PF00106">
    <property type="entry name" value="adh_short"/>
    <property type="match status" value="1"/>
</dbReference>
<dbReference type="SUPFAM" id="SSF51735">
    <property type="entry name" value="NAD(P)-binding Rossmann-fold domains"/>
    <property type="match status" value="1"/>
</dbReference>
<dbReference type="EMBL" id="PYSV01000003">
    <property type="protein sequence ID" value="PTA69149.1"/>
    <property type="molecule type" value="Genomic_DNA"/>
</dbReference>
<gene>
    <name evidence="5" type="ORF">C8263_05025</name>
</gene>
<keyword evidence="2" id="KW-0560">Oxidoreductase</keyword>
<dbReference type="InterPro" id="IPR036291">
    <property type="entry name" value="NAD(P)-bd_dom_sf"/>
</dbReference>
<accession>A0A2T3WB67</accession>
<sequence>MTPTSALALVTGASSGIGEHLARGLAAHGAHLVLVARSAGRLQALAQELQQQHGIQVHVLPADLAQPGAAAHLTNELRARGLHPDILVNNAGLGTFDEFLHQTPEAISGLIALNITALTELTRLLAPHMVAQGRGRILNVASTAAFQPGPLMAAYYASKAYVLSLSEALNEELRPSGVSVTALCPGPVETGFQAASGLGRSQLLRGPVRLAMLSAEQVARAGLDAMLRGQAVVIPGRINQLQIAALRLLPRAVVPPMIRRLQAQRHA</sequence>
<dbReference type="PIRSF" id="PIRSF000126">
    <property type="entry name" value="11-beta-HSD1"/>
    <property type="match status" value="1"/>
</dbReference>
<dbReference type="GO" id="GO:0016491">
    <property type="term" value="F:oxidoreductase activity"/>
    <property type="evidence" value="ECO:0007669"/>
    <property type="project" value="UniProtKB-KW"/>
</dbReference>
<evidence type="ECO:0000256" key="1">
    <source>
        <dbReference type="ARBA" id="ARBA00006484"/>
    </source>
</evidence>
<comment type="caution">
    <text evidence="5">The sequence shown here is derived from an EMBL/GenBank/DDBJ whole genome shotgun (WGS) entry which is preliminary data.</text>
</comment>
<dbReference type="GO" id="GO:0016020">
    <property type="term" value="C:membrane"/>
    <property type="evidence" value="ECO:0007669"/>
    <property type="project" value="TreeGrafter"/>
</dbReference>
<dbReference type="Proteomes" id="UP000240317">
    <property type="component" value="Unassembled WGS sequence"/>
</dbReference>
<protein>
    <submittedName>
        <fullName evidence="5">Short-chain dehydrogenase</fullName>
    </submittedName>
</protein>
<evidence type="ECO:0000313" key="5">
    <source>
        <dbReference type="EMBL" id="PTA69149.1"/>
    </source>
</evidence>
<dbReference type="SMART" id="SM00822">
    <property type="entry name" value="PKS_KR"/>
    <property type="match status" value="1"/>
</dbReference>
<name>A0A2T3WB67_9DEIO</name>
<dbReference type="OrthoDB" id="9808814at2"/>